<protein>
    <submittedName>
        <fullName evidence="2">Uncharacterized protein</fullName>
    </submittedName>
</protein>
<name>A0A0Q9X6V6_DROMO</name>
<evidence type="ECO:0000313" key="2">
    <source>
        <dbReference type="EMBL" id="KRG04016.1"/>
    </source>
</evidence>
<feature type="region of interest" description="Disordered" evidence="1">
    <location>
        <begin position="1"/>
        <end position="41"/>
    </location>
</feature>
<dbReference type="InParanoid" id="A0A0Q9X6V6"/>
<feature type="compositionally biased region" description="Low complexity" evidence="1">
    <location>
        <begin position="20"/>
        <end position="29"/>
    </location>
</feature>
<gene>
    <name evidence="2" type="primary">Dmoj\GI26683</name>
    <name evidence="2" type="ORF">Dmoj_GI26683</name>
</gene>
<dbReference type="KEGG" id="dmo:Dmoj_GI26683"/>
<organism evidence="2 3">
    <name type="scientific">Drosophila mojavensis</name>
    <name type="common">Fruit fly</name>
    <dbReference type="NCBI Taxonomy" id="7230"/>
    <lineage>
        <taxon>Eukaryota</taxon>
        <taxon>Metazoa</taxon>
        <taxon>Ecdysozoa</taxon>
        <taxon>Arthropoda</taxon>
        <taxon>Hexapoda</taxon>
        <taxon>Insecta</taxon>
        <taxon>Pterygota</taxon>
        <taxon>Neoptera</taxon>
        <taxon>Endopterygota</taxon>
        <taxon>Diptera</taxon>
        <taxon>Brachycera</taxon>
        <taxon>Muscomorpha</taxon>
        <taxon>Ephydroidea</taxon>
        <taxon>Drosophilidae</taxon>
        <taxon>Drosophila</taxon>
    </lineage>
</organism>
<feature type="compositionally biased region" description="Basic and acidic residues" evidence="1">
    <location>
        <begin position="90"/>
        <end position="101"/>
    </location>
</feature>
<feature type="region of interest" description="Disordered" evidence="1">
    <location>
        <begin position="70"/>
        <end position="120"/>
    </location>
</feature>
<evidence type="ECO:0000313" key="3">
    <source>
        <dbReference type="Proteomes" id="UP000009192"/>
    </source>
</evidence>
<dbReference type="EMBL" id="CH933808">
    <property type="protein sequence ID" value="KRG04016.1"/>
    <property type="molecule type" value="Genomic_DNA"/>
</dbReference>
<keyword evidence="3" id="KW-1185">Reference proteome</keyword>
<dbReference type="Proteomes" id="UP000009192">
    <property type="component" value="Unassembled WGS sequence"/>
</dbReference>
<feature type="compositionally biased region" description="Polar residues" evidence="1">
    <location>
        <begin position="73"/>
        <end position="89"/>
    </location>
</feature>
<dbReference type="AlphaFoldDB" id="A0A0Q9X6V6"/>
<evidence type="ECO:0000256" key="1">
    <source>
        <dbReference type="SAM" id="MobiDB-lite"/>
    </source>
</evidence>
<accession>A0A0Q9X6V6</accession>
<reference evidence="2 3" key="1">
    <citation type="journal article" date="2007" name="Nature">
        <title>Evolution of genes and genomes on the Drosophila phylogeny.</title>
        <authorList>
            <consortium name="Drosophila 12 Genomes Consortium"/>
            <person name="Clark A.G."/>
            <person name="Eisen M.B."/>
            <person name="Smith D.R."/>
            <person name="Bergman C.M."/>
            <person name="Oliver B."/>
            <person name="Markow T.A."/>
            <person name="Kaufman T.C."/>
            <person name="Kellis M."/>
            <person name="Gelbart W."/>
            <person name="Iyer V.N."/>
            <person name="Pollard D.A."/>
            <person name="Sackton T.B."/>
            <person name="Larracuente A.M."/>
            <person name="Singh N.D."/>
            <person name="Abad J.P."/>
            <person name="Abt D.N."/>
            <person name="Adryan B."/>
            <person name="Aguade M."/>
            <person name="Akashi H."/>
            <person name="Anderson W.W."/>
            <person name="Aquadro C.F."/>
            <person name="Ardell D.H."/>
            <person name="Arguello R."/>
            <person name="Artieri C.G."/>
            <person name="Barbash D.A."/>
            <person name="Barker D."/>
            <person name="Barsanti P."/>
            <person name="Batterham P."/>
            <person name="Batzoglou S."/>
            <person name="Begun D."/>
            <person name="Bhutkar A."/>
            <person name="Blanco E."/>
            <person name="Bosak S.A."/>
            <person name="Bradley R.K."/>
            <person name="Brand A.D."/>
            <person name="Brent M.R."/>
            <person name="Brooks A.N."/>
            <person name="Brown R.H."/>
            <person name="Butlin R.K."/>
            <person name="Caggese C."/>
            <person name="Calvi B.R."/>
            <person name="Bernardo de Carvalho A."/>
            <person name="Caspi A."/>
            <person name="Castrezana S."/>
            <person name="Celniker S.E."/>
            <person name="Chang J.L."/>
            <person name="Chapple C."/>
            <person name="Chatterji S."/>
            <person name="Chinwalla A."/>
            <person name="Civetta A."/>
            <person name="Clifton S.W."/>
            <person name="Comeron J.M."/>
            <person name="Costello J.C."/>
            <person name="Coyne J.A."/>
            <person name="Daub J."/>
            <person name="David R.G."/>
            <person name="Delcher A.L."/>
            <person name="Delehaunty K."/>
            <person name="Do C.B."/>
            <person name="Ebling H."/>
            <person name="Edwards K."/>
            <person name="Eickbush T."/>
            <person name="Evans J.D."/>
            <person name="Filipski A."/>
            <person name="Findeiss S."/>
            <person name="Freyhult E."/>
            <person name="Fulton L."/>
            <person name="Fulton R."/>
            <person name="Garcia A.C."/>
            <person name="Gardiner A."/>
            <person name="Garfield D.A."/>
            <person name="Garvin B.E."/>
            <person name="Gibson G."/>
            <person name="Gilbert D."/>
            <person name="Gnerre S."/>
            <person name="Godfrey J."/>
            <person name="Good R."/>
            <person name="Gotea V."/>
            <person name="Gravely B."/>
            <person name="Greenberg A.J."/>
            <person name="Griffiths-Jones S."/>
            <person name="Gross S."/>
            <person name="Guigo R."/>
            <person name="Gustafson E.A."/>
            <person name="Haerty W."/>
            <person name="Hahn M.W."/>
            <person name="Halligan D.L."/>
            <person name="Halpern A.L."/>
            <person name="Halter G.M."/>
            <person name="Han M.V."/>
            <person name="Heger A."/>
            <person name="Hillier L."/>
            <person name="Hinrichs A.S."/>
            <person name="Holmes I."/>
            <person name="Hoskins R.A."/>
            <person name="Hubisz M.J."/>
            <person name="Hultmark D."/>
            <person name="Huntley M.A."/>
            <person name="Jaffe D.B."/>
            <person name="Jagadeeshan S."/>
            <person name="Jeck W.R."/>
            <person name="Johnson J."/>
            <person name="Jones C.D."/>
            <person name="Jordan W.C."/>
            <person name="Karpen G.H."/>
            <person name="Kataoka E."/>
            <person name="Keightley P.D."/>
            <person name="Kheradpour P."/>
            <person name="Kirkness E.F."/>
            <person name="Koerich L.B."/>
            <person name="Kristiansen K."/>
            <person name="Kudrna D."/>
            <person name="Kulathinal R.J."/>
            <person name="Kumar S."/>
            <person name="Kwok R."/>
            <person name="Lander E."/>
            <person name="Langley C.H."/>
            <person name="Lapoint R."/>
            <person name="Lazzaro B.P."/>
            <person name="Lee S.J."/>
            <person name="Levesque L."/>
            <person name="Li R."/>
            <person name="Lin C.F."/>
            <person name="Lin M.F."/>
            <person name="Lindblad-Toh K."/>
            <person name="Llopart A."/>
            <person name="Long M."/>
            <person name="Low L."/>
            <person name="Lozovsky E."/>
            <person name="Lu J."/>
            <person name="Luo M."/>
            <person name="Machado C.A."/>
            <person name="Makalowski W."/>
            <person name="Marzo M."/>
            <person name="Matsuda M."/>
            <person name="Matzkin L."/>
            <person name="McAllister B."/>
            <person name="McBride C.S."/>
            <person name="McKernan B."/>
            <person name="McKernan K."/>
            <person name="Mendez-Lago M."/>
            <person name="Minx P."/>
            <person name="Mollenhauer M.U."/>
            <person name="Montooth K."/>
            <person name="Mount S.M."/>
            <person name="Mu X."/>
            <person name="Myers E."/>
            <person name="Negre B."/>
            <person name="Newfeld S."/>
            <person name="Nielsen R."/>
            <person name="Noor M.A."/>
            <person name="O'Grady P."/>
            <person name="Pachter L."/>
            <person name="Papaceit M."/>
            <person name="Parisi M.J."/>
            <person name="Parisi M."/>
            <person name="Parts L."/>
            <person name="Pedersen J.S."/>
            <person name="Pesole G."/>
            <person name="Phillippy A.M."/>
            <person name="Ponting C.P."/>
            <person name="Pop M."/>
            <person name="Porcelli D."/>
            <person name="Powell J.R."/>
            <person name="Prohaska S."/>
            <person name="Pruitt K."/>
            <person name="Puig M."/>
            <person name="Quesneville H."/>
            <person name="Ram K.R."/>
            <person name="Rand D."/>
            <person name="Rasmussen M.D."/>
            <person name="Reed L.K."/>
            <person name="Reenan R."/>
            <person name="Reily A."/>
            <person name="Remington K.A."/>
            <person name="Rieger T.T."/>
            <person name="Ritchie M.G."/>
            <person name="Robin C."/>
            <person name="Rogers Y.H."/>
            <person name="Rohde C."/>
            <person name="Rozas J."/>
            <person name="Rubenfield M.J."/>
            <person name="Ruiz A."/>
            <person name="Russo S."/>
            <person name="Salzberg S.L."/>
            <person name="Sanchez-Gracia A."/>
            <person name="Saranga D.J."/>
            <person name="Sato H."/>
            <person name="Schaeffer S.W."/>
            <person name="Schatz M.C."/>
            <person name="Schlenke T."/>
            <person name="Schwartz R."/>
            <person name="Segarra C."/>
            <person name="Singh R.S."/>
            <person name="Sirot L."/>
            <person name="Sirota M."/>
            <person name="Sisneros N.B."/>
            <person name="Smith C.D."/>
            <person name="Smith T.F."/>
            <person name="Spieth J."/>
            <person name="Stage D.E."/>
            <person name="Stark A."/>
            <person name="Stephan W."/>
            <person name="Strausberg R.L."/>
            <person name="Strempel S."/>
            <person name="Sturgill D."/>
            <person name="Sutton G."/>
            <person name="Sutton G.G."/>
            <person name="Tao W."/>
            <person name="Teichmann S."/>
            <person name="Tobari Y.N."/>
            <person name="Tomimura Y."/>
            <person name="Tsolas J.M."/>
            <person name="Valente V.L."/>
            <person name="Venter E."/>
            <person name="Venter J.C."/>
            <person name="Vicario S."/>
            <person name="Vieira F.G."/>
            <person name="Vilella A.J."/>
            <person name="Villasante A."/>
            <person name="Walenz B."/>
            <person name="Wang J."/>
            <person name="Wasserman M."/>
            <person name="Watts T."/>
            <person name="Wilson D."/>
            <person name="Wilson R.K."/>
            <person name="Wing R.A."/>
            <person name="Wolfner M.F."/>
            <person name="Wong A."/>
            <person name="Wong G.K."/>
            <person name="Wu C.I."/>
            <person name="Wu G."/>
            <person name="Yamamoto D."/>
            <person name="Yang H.P."/>
            <person name="Yang S.P."/>
            <person name="Yorke J.A."/>
            <person name="Yoshida K."/>
            <person name="Zdobnov E."/>
            <person name="Zhang P."/>
            <person name="Zhang Y."/>
            <person name="Zimin A.V."/>
            <person name="Baldwin J."/>
            <person name="Abdouelleil A."/>
            <person name="Abdulkadir J."/>
            <person name="Abebe A."/>
            <person name="Abera B."/>
            <person name="Abreu J."/>
            <person name="Acer S.C."/>
            <person name="Aftuck L."/>
            <person name="Alexander A."/>
            <person name="An P."/>
            <person name="Anderson E."/>
            <person name="Anderson S."/>
            <person name="Arachi H."/>
            <person name="Azer M."/>
            <person name="Bachantsang P."/>
            <person name="Barry A."/>
            <person name="Bayul T."/>
            <person name="Berlin A."/>
            <person name="Bessette D."/>
            <person name="Bloom T."/>
            <person name="Blye J."/>
            <person name="Boguslavskiy L."/>
            <person name="Bonnet C."/>
            <person name="Boukhgalter B."/>
            <person name="Bourzgui I."/>
            <person name="Brown A."/>
            <person name="Cahill P."/>
            <person name="Channer S."/>
            <person name="Cheshatsang Y."/>
            <person name="Chuda L."/>
            <person name="Citroen M."/>
            <person name="Collymore A."/>
            <person name="Cooke P."/>
            <person name="Costello M."/>
            <person name="D'Aco K."/>
            <person name="Daza R."/>
            <person name="De Haan G."/>
            <person name="DeGray S."/>
            <person name="DeMaso C."/>
            <person name="Dhargay N."/>
            <person name="Dooley K."/>
            <person name="Dooley E."/>
            <person name="Doricent M."/>
            <person name="Dorje P."/>
            <person name="Dorjee K."/>
            <person name="Dupes A."/>
            <person name="Elong R."/>
            <person name="Falk J."/>
            <person name="Farina A."/>
            <person name="Faro S."/>
            <person name="Ferguson D."/>
            <person name="Fisher S."/>
            <person name="Foley C.D."/>
            <person name="Franke A."/>
            <person name="Friedrich D."/>
            <person name="Gadbois L."/>
            <person name="Gearin G."/>
            <person name="Gearin C.R."/>
            <person name="Giannoukos G."/>
            <person name="Goode T."/>
            <person name="Graham J."/>
            <person name="Grandbois E."/>
            <person name="Grewal S."/>
            <person name="Gyaltsen K."/>
            <person name="Hafez N."/>
            <person name="Hagos B."/>
            <person name="Hall J."/>
            <person name="Henson C."/>
            <person name="Hollinger A."/>
            <person name="Honan T."/>
            <person name="Huard M.D."/>
            <person name="Hughes L."/>
            <person name="Hurhula B."/>
            <person name="Husby M.E."/>
            <person name="Kamat A."/>
            <person name="Kanga B."/>
            <person name="Kashin S."/>
            <person name="Khazanovich D."/>
            <person name="Kisner P."/>
            <person name="Lance K."/>
            <person name="Lara M."/>
            <person name="Lee W."/>
            <person name="Lennon N."/>
            <person name="Letendre F."/>
            <person name="LeVine R."/>
            <person name="Lipovsky A."/>
            <person name="Liu X."/>
            <person name="Liu J."/>
            <person name="Liu S."/>
            <person name="Lokyitsang T."/>
            <person name="Lokyitsang Y."/>
            <person name="Lubonja R."/>
            <person name="Lui A."/>
            <person name="MacDonald P."/>
            <person name="Magnisalis V."/>
            <person name="Maru K."/>
            <person name="Matthews C."/>
            <person name="McCusker W."/>
            <person name="McDonough S."/>
            <person name="Mehta T."/>
            <person name="Meldrim J."/>
            <person name="Meneus L."/>
            <person name="Mihai O."/>
            <person name="Mihalev A."/>
            <person name="Mihova T."/>
            <person name="Mittelman R."/>
            <person name="Mlenga V."/>
            <person name="Montmayeur A."/>
            <person name="Mulrain L."/>
            <person name="Navidi A."/>
            <person name="Naylor J."/>
            <person name="Negash T."/>
            <person name="Nguyen T."/>
            <person name="Nguyen N."/>
            <person name="Nicol R."/>
            <person name="Norbu C."/>
            <person name="Norbu N."/>
            <person name="Novod N."/>
            <person name="O'Neill B."/>
            <person name="Osman S."/>
            <person name="Markiewicz E."/>
            <person name="Oyono O.L."/>
            <person name="Patti C."/>
            <person name="Phunkhang P."/>
            <person name="Pierre F."/>
            <person name="Priest M."/>
            <person name="Raghuraman S."/>
            <person name="Rege F."/>
            <person name="Reyes R."/>
            <person name="Rise C."/>
            <person name="Rogov P."/>
            <person name="Ross K."/>
            <person name="Ryan E."/>
            <person name="Settipalli S."/>
            <person name="Shea T."/>
            <person name="Sherpa N."/>
            <person name="Shi L."/>
            <person name="Shih D."/>
            <person name="Sparrow T."/>
            <person name="Spaulding J."/>
            <person name="Stalker J."/>
            <person name="Stange-Thomann N."/>
            <person name="Stavropoulos S."/>
            <person name="Stone C."/>
            <person name="Strader C."/>
            <person name="Tesfaye S."/>
            <person name="Thomson T."/>
            <person name="Thoulutsang Y."/>
            <person name="Thoulutsang D."/>
            <person name="Topham K."/>
            <person name="Topping I."/>
            <person name="Tsamla T."/>
            <person name="Vassiliev H."/>
            <person name="Vo A."/>
            <person name="Wangchuk T."/>
            <person name="Wangdi T."/>
            <person name="Weiand M."/>
            <person name="Wilkinson J."/>
            <person name="Wilson A."/>
            <person name="Yadav S."/>
            <person name="Young G."/>
            <person name="Yu Q."/>
            <person name="Zembek L."/>
            <person name="Zhong D."/>
            <person name="Zimmer A."/>
            <person name="Zwirko Z."/>
            <person name="Jaffe D.B."/>
            <person name="Alvarez P."/>
            <person name="Brockman W."/>
            <person name="Butler J."/>
            <person name="Chin C."/>
            <person name="Gnerre S."/>
            <person name="Grabherr M."/>
            <person name="Kleber M."/>
            <person name="Mauceli E."/>
            <person name="MacCallum I."/>
        </authorList>
    </citation>
    <scope>NUCLEOTIDE SEQUENCE [LARGE SCALE GENOMIC DNA]</scope>
    <source>
        <strain evidence="3">Tucson 15081-1352.22</strain>
    </source>
</reference>
<proteinExistence type="predicted"/>
<sequence>MKNQTDDSICLGQAKEPVCSSSSSSNNNNNKRRPLGKQPEINCQLKAQAGKLCKVQGEKRAEDEINKMKLPELQQQQSRQPFVAQVSTETEQKYADSEEMHSGWSAAKVKGYKPRQERTR</sequence>